<comment type="subcellular location">
    <subcellularLocation>
        <location evidence="1">Cell inner membrane</location>
        <topology evidence="1">Multi-pass membrane protein</topology>
    </subcellularLocation>
</comment>
<dbReference type="InterPro" id="IPR000515">
    <property type="entry name" value="MetI-like"/>
</dbReference>
<evidence type="ECO:0000313" key="10">
    <source>
        <dbReference type="EMBL" id="WFN37498.1"/>
    </source>
</evidence>
<keyword evidence="5 8" id="KW-0812">Transmembrane</keyword>
<dbReference type="AlphaFoldDB" id="A0AAF0JU97"/>
<feature type="transmembrane region" description="Helical" evidence="8">
    <location>
        <begin position="68"/>
        <end position="94"/>
    </location>
</feature>
<dbReference type="RefSeq" id="WP_278100339.1">
    <property type="nucleotide sequence ID" value="NZ_CP091092.1"/>
</dbReference>
<keyword evidence="4" id="KW-0997">Cell inner membrane</keyword>
<feature type="transmembrane region" description="Helical" evidence="8">
    <location>
        <begin position="284"/>
        <end position="305"/>
    </location>
</feature>
<feature type="transmembrane region" description="Helical" evidence="8">
    <location>
        <begin position="497"/>
        <end position="519"/>
    </location>
</feature>
<dbReference type="PROSITE" id="PS50928">
    <property type="entry name" value="ABC_TM1"/>
    <property type="match status" value="2"/>
</dbReference>
<dbReference type="PANTHER" id="PTHR43357:SF3">
    <property type="entry name" value="FE(3+)-TRANSPORT SYSTEM PERMEASE PROTEIN FBPB 2"/>
    <property type="match status" value="1"/>
</dbReference>
<dbReference type="GO" id="GO:0005886">
    <property type="term" value="C:plasma membrane"/>
    <property type="evidence" value="ECO:0007669"/>
    <property type="project" value="UniProtKB-SubCell"/>
</dbReference>
<evidence type="ECO:0000256" key="5">
    <source>
        <dbReference type="ARBA" id="ARBA00022692"/>
    </source>
</evidence>
<evidence type="ECO:0000256" key="8">
    <source>
        <dbReference type="SAM" id="Phobius"/>
    </source>
</evidence>
<feature type="transmembrane region" description="Helical" evidence="8">
    <location>
        <begin position="25"/>
        <end position="48"/>
    </location>
</feature>
<feature type="transmembrane region" description="Helical" evidence="8">
    <location>
        <begin position="395"/>
        <end position="417"/>
    </location>
</feature>
<dbReference type="GeneID" id="79949466"/>
<feature type="transmembrane region" description="Helical" evidence="8">
    <location>
        <begin position="106"/>
        <end position="129"/>
    </location>
</feature>
<gene>
    <name evidence="10" type="ORF">L1994_03670</name>
</gene>
<feature type="transmembrane region" description="Helical" evidence="8">
    <location>
        <begin position="359"/>
        <end position="383"/>
    </location>
</feature>
<keyword evidence="3" id="KW-1003">Cell membrane</keyword>
<evidence type="ECO:0000256" key="3">
    <source>
        <dbReference type="ARBA" id="ARBA00022475"/>
    </source>
</evidence>
<protein>
    <recommendedName>
        <fullName evidence="9">ABC transmembrane type-1 domain-containing protein</fullName>
    </recommendedName>
</protein>
<dbReference type="PANTHER" id="PTHR43357">
    <property type="entry name" value="INNER MEMBRANE ABC TRANSPORTER PERMEASE PROTEIN YDCV"/>
    <property type="match status" value="1"/>
</dbReference>
<keyword evidence="7 8" id="KW-0472">Membrane</keyword>
<organism evidence="10 11">
    <name type="scientific">Methanomicrobium antiquum</name>
    <dbReference type="NCBI Taxonomy" id="487686"/>
    <lineage>
        <taxon>Archaea</taxon>
        <taxon>Methanobacteriati</taxon>
        <taxon>Methanobacteriota</taxon>
        <taxon>Stenosarchaea group</taxon>
        <taxon>Methanomicrobia</taxon>
        <taxon>Methanomicrobiales</taxon>
        <taxon>Methanomicrobiaceae</taxon>
        <taxon>Methanomicrobium</taxon>
    </lineage>
</organism>
<keyword evidence="11" id="KW-1185">Reference proteome</keyword>
<dbReference type="Proteomes" id="UP001218895">
    <property type="component" value="Chromosome"/>
</dbReference>
<feature type="domain" description="ABC transmembrane type-1" evidence="9">
    <location>
        <begin position="321"/>
        <end position="515"/>
    </location>
</feature>
<dbReference type="SUPFAM" id="SSF161098">
    <property type="entry name" value="MetI-like"/>
    <property type="match status" value="2"/>
</dbReference>
<reference evidence="10" key="1">
    <citation type="submission" date="2022-01" db="EMBL/GenBank/DDBJ databases">
        <title>Complete genome of Methanomicrobium antiquum DSM 21220.</title>
        <authorList>
            <person name="Chen S.-C."/>
            <person name="You Y.-T."/>
            <person name="Zhou Y.-Z."/>
            <person name="Lai M.-C."/>
        </authorList>
    </citation>
    <scope>NUCLEOTIDE SEQUENCE</scope>
    <source>
        <strain evidence="10">DSM 21220</strain>
    </source>
</reference>
<feature type="transmembrane region" description="Helical" evidence="8">
    <location>
        <begin position="141"/>
        <end position="163"/>
    </location>
</feature>
<evidence type="ECO:0000256" key="1">
    <source>
        <dbReference type="ARBA" id="ARBA00004429"/>
    </source>
</evidence>
<proteinExistence type="predicted"/>
<evidence type="ECO:0000256" key="2">
    <source>
        <dbReference type="ARBA" id="ARBA00022448"/>
    </source>
</evidence>
<evidence type="ECO:0000256" key="7">
    <source>
        <dbReference type="ARBA" id="ARBA00023136"/>
    </source>
</evidence>
<accession>A0AAF0JU97</accession>
<dbReference type="KEGG" id="manq:L1994_03670"/>
<feature type="transmembrane region" description="Helical" evidence="8">
    <location>
        <begin position="234"/>
        <end position="258"/>
    </location>
</feature>
<sequence>MTAPCPGKKGIFSLSVEDIIHTGGLILYLAVVFLPAGALFCLSFLSYVQDPFYYLEYLIPDIRQFSLFFTSIFLSFAVSAGTMATGFFAAVFLWRTKIKILANLKWLIFILIPVPPYVYALSCSSAAGVAGVSFTGWTAVYFVYLISFLPFSILICLLGLASVKSDFIDAGRIFSPDGEVFSKIIAGLSKPFLIAGGIIIFLLCLMDYSVPSLYSRSVYPLEIFAEYSSSGDTSGAFLMALPLVFISVLLVLTAVRYIKEISWEFSKNPDHSINQLKFPGYVNYIKITAFLIAFAGVFVLFITLISETGSAGLFFSSVTNAMDNIRTTIVICLISSVVCIPAALAVSKELIKNHKYSNLWWILVLFPLVLPPPLTGMGLISLWNGFMPFVLHGTLIVPVFALLSRFTSFAVIILFVFSKSGDTLLIDAAQIFSRGYLDSLKGIILPLLMPGIAGASALFFALGLGELGATLIVMPPGEATLTMRIYNYLHYGGSETVAGLCLFMTLLTAAAGLIVLIAIKRDNHSERYADD</sequence>
<dbReference type="Gene3D" id="1.10.3720.10">
    <property type="entry name" value="MetI-like"/>
    <property type="match status" value="2"/>
</dbReference>
<dbReference type="GO" id="GO:0055085">
    <property type="term" value="P:transmembrane transport"/>
    <property type="evidence" value="ECO:0007669"/>
    <property type="project" value="InterPro"/>
</dbReference>
<feature type="transmembrane region" description="Helical" evidence="8">
    <location>
        <begin position="325"/>
        <end position="347"/>
    </location>
</feature>
<name>A0AAF0JU97_9EURY</name>
<feature type="transmembrane region" description="Helical" evidence="8">
    <location>
        <begin position="192"/>
        <end position="214"/>
    </location>
</feature>
<dbReference type="EMBL" id="CP091092">
    <property type="protein sequence ID" value="WFN37498.1"/>
    <property type="molecule type" value="Genomic_DNA"/>
</dbReference>
<keyword evidence="6 8" id="KW-1133">Transmembrane helix</keyword>
<dbReference type="InterPro" id="IPR035906">
    <property type="entry name" value="MetI-like_sf"/>
</dbReference>
<feature type="domain" description="ABC transmembrane type-1" evidence="9">
    <location>
        <begin position="68"/>
        <end position="256"/>
    </location>
</feature>
<keyword evidence="2" id="KW-0813">Transport</keyword>
<feature type="transmembrane region" description="Helical" evidence="8">
    <location>
        <begin position="443"/>
        <end position="464"/>
    </location>
</feature>
<evidence type="ECO:0000256" key="6">
    <source>
        <dbReference type="ARBA" id="ARBA00022989"/>
    </source>
</evidence>
<evidence type="ECO:0000256" key="4">
    <source>
        <dbReference type="ARBA" id="ARBA00022519"/>
    </source>
</evidence>
<evidence type="ECO:0000313" key="11">
    <source>
        <dbReference type="Proteomes" id="UP001218895"/>
    </source>
</evidence>
<evidence type="ECO:0000259" key="9">
    <source>
        <dbReference type="PROSITE" id="PS50928"/>
    </source>
</evidence>